<dbReference type="Pfam" id="PF22391">
    <property type="entry name" value="DUF6975"/>
    <property type="match status" value="1"/>
</dbReference>
<dbReference type="RefSeq" id="WP_218445972.1">
    <property type="nucleotide sequence ID" value="NZ_JAGSPA010000003.1"/>
</dbReference>
<keyword evidence="2" id="KW-1185">Reference proteome</keyword>
<gene>
    <name evidence="1" type="ORF">KCG44_10155</name>
</gene>
<evidence type="ECO:0000313" key="1">
    <source>
        <dbReference type="EMBL" id="MBV7257143.1"/>
    </source>
</evidence>
<proteinExistence type="predicted"/>
<dbReference type="EMBL" id="JAGSPA010000003">
    <property type="protein sequence ID" value="MBV7257143.1"/>
    <property type="molecule type" value="Genomic_DNA"/>
</dbReference>
<sequence length="230" mass="24540">MPAPAPLNSRCRHAPDFWSLVTSTQESALAARAPLVDVANGLCQSPEALVADTISLFTVLHGEMPSLIDLVARNTSGLRDVLAPAVAAFEKDRKWLATLSRETGARVDLAGLTDAETATRGLREAMLTLAGSSRNGCTTGTILAFLTEWPGLRSALDLAGTLALSARWPSLSAEWPATPLAMITKVAEPLYDDDATARALAFGAQQFSLIHAQLFDIVQTRTDARNARDE</sequence>
<dbReference type="Proteomes" id="UP000722336">
    <property type="component" value="Unassembled WGS sequence"/>
</dbReference>
<dbReference type="InterPro" id="IPR054248">
    <property type="entry name" value="DUF6975"/>
</dbReference>
<accession>A0ABS6SFF4</accession>
<protein>
    <submittedName>
        <fullName evidence="1">Uncharacterized protein</fullName>
    </submittedName>
</protein>
<name>A0ABS6SFF4_9SPHN</name>
<reference evidence="1 2" key="1">
    <citation type="submission" date="2021-04" db="EMBL/GenBank/DDBJ databases">
        <authorList>
            <person name="Pira H."/>
            <person name="Risdian C."/>
            <person name="Wink J."/>
        </authorList>
    </citation>
    <scope>NUCLEOTIDE SEQUENCE [LARGE SCALE GENOMIC DNA]</scope>
    <source>
        <strain evidence="1 2">WHA3</strain>
    </source>
</reference>
<evidence type="ECO:0000313" key="2">
    <source>
        <dbReference type="Proteomes" id="UP000722336"/>
    </source>
</evidence>
<comment type="caution">
    <text evidence="1">The sequence shown here is derived from an EMBL/GenBank/DDBJ whole genome shotgun (WGS) entry which is preliminary data.</text>
</comment>
<organism evidence="1 2">
    <name type="scientific">Pacificimonas pallii</name>
    <dbReference type="NCBI Taxonomy" id="2827236"/>
    <lineage>
        <taxon>Bacteria</taxon>
        <taxon>Pseudomonadati</taxon>
        <taxon>Pseudomonadota</taxon>
        <taxon>Alphaproteobacteria</taxon>
        <taxon>Sphingomonadales</taxon>
        <taxon>Sphingosinicellaceae</taxon>
        <taxon>Pacificimonas</taxon>
    </lineage>
</organism>